<organism evidence="2 3">
    <name type="scientific">Ruegeria halocynthiae</name>
    <dbReference type="NCBI Taxonomy" id="985054"/>
    <lineage>
        <taxon>Bacteria</taxon>
        <taxon>Pseudomonadati</taxon>
        <taxon>Pseudomonadota</taxon>
        <taxon>Alphaproteobacteria</taxon>
        <taxon>Rhodobacterales</taxon>
        <taxon>Roseobacteraceae</taxon>
        <taxon>Ruegeria</taxon>
    </lineage>
</organism>
<name>A0A1H2REQ9_9RHOB</name>
<dbReference type="AlphaFoldDB" id="A0A1H2REQ9"/>
<keyword evidence="1" id="KW-1133">Transmembrane helix</keyword>
<keyword evidence="1" id="KW-0472">Membrane</keyword>
<keyword evidence="3" id="KW-1185">Reference proteome</keyword>
<dbReference type="RefSeq" id="WP_074733629.1">
    <property type="nucleotide sequence ID" value="NZ_FNNP01000001.1"/>
</dbReference>
<evidence type="ECO:0000313" key="3">
    <source>
        <dbReference type="Proteomes" id="UP000183400"/>
    </source>
</evidence>
<protein>
    <submittedName>
        <fullName evidence="2">Uncharacterized protein</fullName>
    </submittedName>
</protein>
<feature type="transmembrane region" description="Helical" evidence="1">
    <location>
        <begin position="60"/>
        <end position="78"/>
    </location>
</feature>
<proteinExistence type="predicted"/>
<evidence type="ECO:0000256" key="1">
    <source>
        <dbReference type="SAM" id="Phobius"/>
    </source>
</evidence>
<gene>
    <name evidence="2" type="ORF">SAMN05444358_101132</name>
</gene>
<reference evidence="3" key="1">
    <citation type="submission" date="2016-10" db="EMBL/GenBank/DDBJ databases">
        <authorList>
            <person name="Varghese N."/>
            <person name="Submissions S."/>
        </authorList>
    </citation>
    <scope>NUCLEOTIDE SEQUENCE [LARGE SCALE GENOMIC DNA]</scope>
    <source>
        <strain evidence="3">DSM 27839</strain>
    </source>
</reference>
<dbReference type="STRING" id="985054.SAMN05444358_101132"/>
<dbReference type="EMBL" id="FNNP01000001">
    <property type="protein sequence ID" value="SDW17698.1"/>
    <property type="molecule type" value="Genomic_DNA"/>
</dbReference>
<sequence length="84" mass="9554">MSTATLVFAVVTLLYLMVGRMAYCKIIVPTRYRDALGGDVDAMVSIIHEQEKSLVHYLTYAGWLIFYPVIIVLGWIIARLDIDF</sequence>
<dbReference type="Proteomes" id="UP000183400">
    <property type="component" value="Unassembled WGS sequence"/>
</dbReference>
<evidence type="ECO:0000313" key="2">
    <source>
        <dbReference type="EMBL" id="SDW17698.1"/>
    </source>
</evidence>
<accession>A0A1H2REQ9</accession>
<keyword evidence="1" id="KW-0812">Transmembrane</keyword>